<gene>
    <name evidence="12" type="ORF">MNBD_NITROSPIRAE02-592</name>
</gene>
<organism evidence="12">
    <name type="scientific">hydrothermal vent metagenome</name>
    <dbReference type="NCBI Taxonomy" id="652676"/>
    <lineage>
        <taxon>unclassified sequences</taxon>
        <taxon>metagenomes</taxon>
        <taxon>ecological metagenomes</taxon>
    </lineage>
</organism>
<evidence type="ECO:0000256" key="3">
    <source>
        <dbReference type="ARBA" id="ARBA00013036"/>
    </source>
</evidence>
<dbReference type="PIRSF" id="PIRSF001456">
    <property type="entry name" value="Chorismate_synth"/>
    <property type="match status" value="1"/>
</dbReference>
<dbReference type="EC" id="4.2.3.5" evidence="3"/>
<proteinExistence type="inferred from homology"/>
<dbReference type="GO" id="GO:0010181">
    <property type="term" value="F:FMN binding"/>
    <property type="evidence" value="ECO:0007669"/>
    <property type="project" value="TreeGrafter"/>
</dbReference>
<evidence type="ECO:0000256" key="11">
    <source>
        <dbReference type="SAM" id="MobiDB-lite"/>
    </source>
</evidence>
<keyword evidence="7" id="KW-0274">FAD</keyword>
<accession>A0A3B1DAA3</accession>
<reference evidence="12" key="1">
    <citation type="submission" date="2018-06" db="EMBL/GenBank/DDBJ databases">
        <authorList>
            <person name="Zhirakovskaya E."/>
        </authorList>
    </citation>
    <scope>NUCLEOTIDE SEQUENCE</scope>
</reference>
<dbReference type="PANTHER" id="PTHR21085">
    <property type="entry name" value="CHORISMATE SYNTHASE"/>
    <property type="match status" value="1"/>
</dbReference>
<name>A0A3B1DAA3_9ZZZZ</name>
<evidence type="ECO:0000256" key="8">
    <source>
        <dbReference type="ARBA" id="ARBA00022857"/>
    </source>
</evidence>
<sequence length="394" mass="42633">MFRLRLLTAGESHGKGLTGILEGIPANLQVSPDYVNRQLSRRQTGFGRGGRMKIESDKVEFISGVRWGVTIGSPVALFIENRDWANWQEGMSPFRDERGSVPPVTRPRPGHADLPGATKYHQDDIRNILERSSARETAMRVAIGAIARRFLEEFGITVGGFVTAIGNVSMSVDPSLLNLEDLEALSGNAEDSDVRCPENDTATRMKEAIAKAKEGGYSLGGTFLVHAVGVPVGLGSHIQWDRRLDGRLAHAFVGIQAIKGVEIGSGFELAERPGAEVMDEIYPSPDSESPKAVLRKTNHAGGIEGGITNGMPVVVRAVMKPIPTQHKPLRSVDIVTGEPFEAAYERSDVCAVPAASVIGEAVMSLVIADALLEKFGGDSMEETKRNYENYLKNM</sequence>
<comment type="pathway">
    <text evidence="1">Metabolic intermediate biosynthesis; chorismate biosynthesis; chorismate from D-erythrose 4-phosphate and phosphoenolpyruvate: step 7/7.</text>
</comment>
<dbReference type="GO" id="GO:0008652">
    <property type="term" value="P:amino acid biosynthetic process"/>
    <property type="evidence" value="ECO:0007669"/>
    <property type="project" value="UniProtKB-KW"/>
</dbReference>
<dbReference type="NCBIfam" id="NF003793">
    <property type="entry name" value="PRK05382.1"/>
    <property type="match status" value="1"/>
</dbReference>
<evidence type="ECO:0000256" key="7">
    <source>
        <dbReference type="ARBA" id="ARBA00022827"/>
    </source>
</evidence>
<dbReference type="Gene3D" id="3.60.150.10">
    <property type="entry name" value="Chorismate synthase AroC"/>
    <property type="match status" value="1"/>
</dbReference>
<dbReference type="PROSITE" id="PS00787">
    <property type="entry name" value="CHORISMATE_SYNTHASE_1"/>
    <property type="match status" value="1"/>
</dbReference>
<evidence type="ECO:0000256" key="1">
    <source>
        <dbReference type="ARBA" id="ARBA00005044"/>
    </source>
</evidence>
<dbReference type="HAMAP" id="MF_00300">
    <property type="entry name" value="Chorismate_synth"/>
    <property type="match status" value="1"/>
</dbReference>
<keyword evidence="6" id="KW-0288">FMN</keyword>
<evidence type="ECO:0000256" key="4">
    <source>
        <dbReference type="ARBA" id="ARBA00022605"/>
    </source>
</evidence>
<dbReference type="CDD" id="cd07304">
    <property type="entry name" value="Chorismate_synthase"/>
    <property type="match status" value="1"/>
</dbReference>
<dbReference type="PROSITE" id="PS00789">
    <property type="entry name" value="CHORISMATE_SYNTHASE_3"/>
    <property type="match status" value="1"/>
</dbReference>
<comment type="similarity">
    <text evidence="2">Belongs to the chorismate synthase family.</text>
</comment>
<dbReference type="EMBL" id="UOGH01000282">
    <property type="protein sequence ID" value="VAX33054.1"/>
    <property type="molecule type" value="Genomic_DNA"/>
</dbReference>
<dbReference type="Pfam" id="PF01264">
    <property type="entry name" value="Chorismate_synt"/>
    <property type="match status" value="1"/>
</dbReference>
<dbReference type="UniPathway" id="UPA00053">
    <property type="reaction ID" value="UER00090"/>
</dbReference>
<evidence type="ECO:0000313" key="12">
    <source>
        <dbReference type="EMBL" id="VAX33054.1"/>
    </source>
</evidence>
<dbReference type="PROSITE" id="PS00788">
    <property type="entry name" value="CHORISMATE_SYNTHASE_2"/>
    <property type="match status" value="1"/>
</dbReference>
<evidence type="ECO:0000256" key="2">
    <source>
        <dbReference type="ARBA" id="ARBA00008014"/>
    </source>
</evidence>
<dbReference type="PANTHER" id="PTHR21085:SF0">
    <property type="entry name" value="CHORISMATE SYNTHASE"/>
    <property type="match status" value="1"/>
</dbReference>
<keyword evidence="10 12" id="KW-0456">Lyase</keyword>
<keyword evidence="5" id="KW-0285">Flavoprotein</keyword>
<dbReference type="GO" id="GO:0004107">
    <property type="term" value="F:chorismate synthase activity"/>
    <property type="evidence" value="ECO:0007669"/>
    <property type="project" value="UniProtKB-EC"/>
</dbReference>
<dbReference type="GO" id="GO:0005829">
    <property type="term" value="C:cytosol"/>
    <property type="evidence" value="ECO:0007669"/>
    <property type="project" value="TreeGrafter"/>
</dbReference>
<dbReference type="GO" id="GO:0009423">
    <property type="term" value="P:chorismate biosynthetic process"/>
    <property type="evidence" value="ECO:0007669"/>
    <property type="project" value="UniProtKB-UniPathway"/>
</dbReference>
<dbReference type="FunFam" id="3.60.150.10:FF:000002">
    <property type="entry name" value="Chorismate synthase"/>
    <property type="match status" value="1"/>
</dbReference>
<dbReference type="GO" id="GO:0009073">
    <property type="term" value="P:aromatic amino acid family biosynthetic process"/>
    <property type="evidence" value="ECO:0007669"/>
    <property type="project" value="UniProtKB-KW"/>
</dbReference>
<keyword evidence="9" id="KW-0057">Aromatic amino acid biosynthesis</keyword>
<keyword evidence="8" id="KW-0521">NADP</keyword>
<evidence type="ECO:0000256" key="10">
    <source>
        <dbReference type="ARBA" id="ARBA00023239"/>
    </source>
</evidence>
<protein>
    <recommendedName>
        <fullName evidence="3">chorismate synthase</fullName>
        <ecNumber evidence="3">4.2.3.5</ecNumber>
    </recommendedName>
</protein>
<evidence type="ECO:0000256" key="9">
    <source>
        <dbReference type="ARBA" id="ARBA00023141"/>
    </source>
</evidence>
<dbReference type="InterPro" id="IPR020541">
    <property type="entry name" value="Chorismate_synthase_CS"/>
</dbReference>
<evidence type="ECO:0000256" key="6">
    <source>
        <dbReference type="ARBA" id="ARBA00022643"/>
    </source>
</evidence>
<dbReference type="InterPro" id="IPR035904">
    <property type="entry name" value="Chorismate_synth_AroC_sf"/>
</dbReference>
<dbReference type="SUPFAM" id="SSF103263">
    <property type="entry name" value="Chorismate synthase, AroC"/>
    <property type="match status" value="1"/>
</dbReference>
<dbReference type="AlphaFoldDB" id="A0A3B1DAA3"/>
<feature type="region of interest" description="Disordered" evidence="11">
    <location>
        <begin position="95"/>
        <end position="118"/>
    </location>
</feature>
<evidence type="ECO:0000256" key="5">
    <source>
        <dbReference type="ARBA" id="ARBA00022630"/>
    </source>
</evidence>
<dbReference type="InterPro" id="IPR000453">
    <property type="entry name" value="Chorismate_synth"/>
</dbReference>
<dbReference type="NCBIfam" id="TIGR00033">
    <property type="entry name" value="aroC"/>
    <property type="match status" value="1"/>
</dbReference>
<keyword evidence="4" id="KW-0028">Amino-acid biosynthesis</keyword>